<name>A0A9E7NBA8_9EURY</name>
<protein>
    <submittedName>
        <fullName evidence="3">ABC transporter substrate-binding protein</fullName>
    </submittedName>
</protein>
<feature type="compositionally biased region" description="Acidic residues" evidence="2">
    <location>
        <begin position="331"/>
        <end position="355"/>
    </location>
</feature>
<dbReference type="Proteomes" id="UP001056855">
    <property type="component" value="Chromosome"/>
</dbReference>
<evidence type="ECO:0000256" key="1">
    <source>
        <dbReference type="ARBA" id="ARBA00022729"/>
    </source>
</evidence>
<dbReference type="RefSeq" id="WP_254158904.1">
    <property type="nucleotide sequence ID" value="NZ_CP100355.1"/>
</dbReference>
<keyword evidence="4" id="KW-1185">Reference proteome</keyword>
<dbReference type="AlphaFoldDB" id="A0A9E7NBA8"/>
<keyword evidence="1" id="KW-0732">Signal</keyword>
<dbReference type="EMBL" id="CP100355">
    <property type="protein sequence ID" value="UTF54286.1"/>
    <property type="molecule type" value="Genomic_DNA"/>
</dbReference>
<evidence type="ECO:0000256" key="2">
    <source>
        <dbReference type="SAM" id="MobiDB-lite"/>
    </source>
</evidence>
<gene>
    <name evidence="3" type="ORF">NGM29_03105</name>
</gene>
<accession>A0A9E7NBA8</accession>
<dbReference type="Gene3D" id="3.40.190.10">
    <property type="entry name" value="Periplasmic binding protein-like II"/>
    <property type="match status" value="2"/>
</dbReference>
<feature type="compositionally biased region" description="Acidic residues" evidence="2">
    <location>
        <begin position="282"/>
        <end position="295"/>
    </location>
</feature>
<evidence type="ECO:0000313" key="3">
    <source>
        <dbReference type="EMBL" id="UTF54286.1"/>
    </source>
</evidence>
<feature type="region of interest" description="Disordered" evidence="2">
    <location>
        <begin position="270"/>
        <end position="363"/>
    </location>
</feature>
<dbReference type="PROSITE" id="PS51257">
    <property type="entry name" value="PROKAR_LIPOPROTEIN"/>
    <property type="match status" value="1"/>
</dbReference>
<dbReference type="GeneID" id="73289001"/>
<dbReference type="PANTHER" id="PTHR30006">
    <property type="entry name" value="THIAMINE-BINDING PERIPLASMIC PROTEIN-RELATED"/>
    <property type="match status" value="1"/>
</dbReference>
<dbReference type="Pfam" id="PF13343">
    <property type="entry name" value="SBP_bac_6"/>
    <property type="match status" value="1"/>
</dbReference>
<sequence>MGLDRRSYLRVATGSTTLALTTLAGCATRESEPEPQEPDGDDEPDEPKDEGVLRVATTDAFAHGENPASAWLKTQFEETFDNVEVNWVIPESGIGHYVEREQRGFLPDVDAYVGLSAADLATVDHNLEEGGLFRELNRDRIETLDGVLDGLDIEDPDGRIVPVSTQYSCLMVDETRIDPPTQLEELGEPAYADSLLTPTPSRGRGGAFLDWLFESVGPDDTLALWAELEDNGLDVYDTWVETLLAYAERTRPMTVAYAADALAAIDRAVTSDTDETRGSEQNETDGPDNATDETGADGQGATDSGTDDDANESGADDGSDADGGGSNGEDSSADDDSGDDSNADDPDDESADEATDIGGDPDQYQVTYLDGEAYAEPLQMAIFENAINVDLAYTFLEFALSPEIQAGLAPRLGQYPVHPIAELEFPEEFGVYADHAEDPPSVVTFSYETRRDDLPAWRGAWEEEFGY</sequence>
<proteinExistence type="predicted"/>
<dbReference type="KEGG" id="sawl:NGM29_03105"/>
<organism evidence="3 4">
    <name type="scientific">Natronosalvus rutilus</name>
    <dbReference type="NCBI Taxonomy" id="2953753"/>
    <lineage>
        <taxon>Archaea</taxon>
        <taxon>Methanobacteriati</taxon>
        <taxon>Methanobacteriota</taxon>
        <taxon>Stenosarchaea group</taxon>
        <taxon>Halobacteria</taxon>
        <taxon>Halobacteriales</taxon>
        <taxon>Natrialbaceae</taxon>
        <taxon>Natronosalvus</taxon>
    </lineage>
</organism>
<feature type="compositionally biased region" description="Acidic residues" evidence="2">
    <location>
        <begin position="305"/>
        <end position="320"/>
    </location>
</feature>
<feature type="compositionally biased region" description="Acidic residues" evidence="2">
    <location>
        <begin position="33"/>
        <end position="48"/>
    </location>
</feature>
<feature type="region of interest" description="Disordered" evidence="2">
    <location>
        <begin position="22"/>
        <end position="49"/>
    </location>
</feature>
<reference evidence="3" key="1">
    <citation type="submission" date="2022-06" db="EMBL/GenBank/DDBJ databases">
        <title>Diverse halophilic archaea isolated from saline environments.</title>
        <authorList>
            <person name="Cui H.-L."/>
        </authorList>
    </citation>
    <scope>NUCLEOTIDE SEQUENCE</scope>
    <source>
        <strain evidence="3">WLHS1</strain>
    </source>
</reference>
<dbReference type="PANTHER" id="PTHR30006:SF2">
    <property type="entry name" value="ABC TRANSPORTER SUBSTRATE-BINDING PROTEIN"/>
    <property type="match status" value="1"/>
</dbReference>
<evidence type="ECO:0000313" key="4">
    <source>
        <dbReference type="Proteomes" id="UP001056855"/>
    </source>
</evidence>
<dbReference type="SUPFAM" id="SSF53850">
    <property type="entry name" value="Periplasmic binding protein-like II"/>
    <property type="match status" value="2"/>
</dbReference>